<dbReference type="InterPro" id="IPR014044">
    <property type="entry name" value="CAP_dom"/>
</dbReference>
<dbReference type="Proteomes" id="UP000694923">
    <property type="component" value="Unplaced"/>
</dbReference>
<evidence type="ECO:0000259" key="5">
    <source>
        <dbReference type="PROSITE" id="PS51670"/>
    </source>
</evidence>
<dbReference type="GeneID" id="103598502"/>
<dbReference type="Pfam" id="PF08562">
    <property type="entry name" value="Crisp"/>
    <property type="match status" value="1"/>
</dbReference>
<dbReference type="PROSITE" id="PS01009">
    <property type="entry name" value="CRISP_1"/>
    <property type="match status" value="1"/>
</dbReference>
<evidence type="ECO:0000313" key="6">
    <source>
        <dbReference type="Proteomes" id="UP000694923"/>
    </source>
</evidence>
<dbReference type="InterPro" id="IPR003582">
    <property type="entry name" value="ShKT_dom"/>
</dbReference>
<reference evidence="7" key="1">
    <citation type="submission" date="2025-08" db="UniProtKB">
        <authorList>
            <consortium name="RefSeq"/>
        </authorList>
    </citation>
    <scope>IDENTIFICATION</scope>
</reference>
<accession>A0ABM0RJC6</accession>
<dbReference type="InterPro" id="IPR034117">
    <property type="entry name" value="SCP_CRISP"/>
</dbReference>
<keyword evidence="4" id="KW-0732">Signal</keyword>
<sequence>MAMKYFLFLAAATAGFGPVLARKVKPEKLYNKIVTELPAIQEEIVNLHNTLRRGVVPSASNMLKMSWSKEAEQNARIFSRYCDMSESNPLERRLNNTFCGENMHLTSYPFAWTHIIGIWYNESKYFKYGEWTSTDDNITTDHYTQVVWATSYLIGCAVASCREKSLPRYLYVCHYCHEGNEYYTKNLPYKTGAPCEECPNNCEDKLCTNPCVYYDELINCTQQAGYLGCKHPSVKLLCKATCLCDTEIK</sequence>
<dbReference type="InterPro" id="IPR002413">
    <property type="entry name" value="V5_allergen-like"/>
</dbReference>
<name>A0ABM0RJC6_GALVR</name>
<gene>
    <name evidence="7" type="primary">CRISP1</name>
</gene>
<dbReference type="RefSeq" id="XP_008580717.1">
    <property type="nucleotide sequence ID" value="XM_008582495.1"/>
</dbReference>
<dbReference type="SUPFAM" id="SSF55797">
    <property type="entry name" value="PR-1-like"/>
    <property type="match status" value="1"/>
</dbReference>
<feature type="disulfide bond" evidence="3">
    <location>
        <begin position="220"/>
        <end position="238"/>
    </location>
</feature>
<dbReference type="PRINTS" id="PR00837">
    <property type="entry name" value="V5TPXLIKE"/>
</dbReference>
<feature type="signal peptide" evidence="4">
    <location>
        <begin position="1"/>
        <end position="21"/>
    </location>
</feature>
<organism evidence="6 7">
    <name type="scientific">Galeopterus variegatus</name>
    <name type="common">Malayan flying lemur</name>
    <name type="synonym">Cynocephalus variegatus</name>
    <dbReference type="NCBI Taxonomy" id="482537"/>
    <lineage>
        <taxon>Eukaryota</taxon>
        <taxon>Metazoa</taxon>
        <taxon>Chordata</taxon>
        <taxon>Craniata</taxon>
        <taxon>Vertebrata</taxon>
        <taxon>Euteleostomi</taxon>
        <taxon>Mammalia</taxon>
        <taxon>Eutheria</taxon>
        <taxon>Euarchontoglires</taxon>
        <taxon>Dermoptera</taxon>
        <taxon>Cynocephalidae</taxon>
        <taxon>Galeopterus</taxon>
    </lineage>
</organism>
<evidence type="ECO:0000256" key="4">
    <source>
        <dbReference type="SAM" id="SignalP"/>
    </source>
</evidence>
<feature type="disulfide bond" evidence="3">
    <location>
        <begin position="229"/>
        <end position="242"/>
    </location>
</feature>
<evidence type="ECO:0000256" key="1">
    <source>
        <dbReference type="ARBA" id="ARBA00009923"/>
    </source>
</evidence>
<dbReference type="InterPro" id="IPR035940">
    <property type="entry name" value="CAP_sf"/>
</dbReference>
<dbReference type="SUPFAM" id="SSF57546">
    <property type="entry name" value="Crisp domain-like"/>
    <property type="match status" value="1"/>
</dbReference>
<keyword evidence="2 3" id="KW-1015">Disulfide bond</keyword>
<feature type="chain" id="PRO_5047120405" evidence="4">
    <location>
        <begin position="22"/>
        <end position="249"/>
    </location>
</feature>
<dbReference type="CDD" id="cd05383">
    <property type="entry name" value="CAP_CRISP"/>
    <property type="match status" value="1"/>
</dbReference>
<dbReference type="PRINTS" id="PR00838">
    <property type="entry name" value="V5ALLERGEN"/>
</dbReference>
<dbReference type="InterPro" id="IPR042076">
    <property type="entry name" value="Crisp-like_dom"/>
</dbReference>
<dbReference type="InterPro" id="IPR001283">
    <property type="entry name" value="CRISP-related"/>
</dbReference>
<evidence type="ECO:0000313" key="7">
    <source>
        <dbReference type="RefSeq" id="XP_008580717.1"/>
    </source>
</evidence>
<dbReference type="Gene3D" id="3.40.33.10">
    <property type="entry name" value="CAP"/>
    <property type="match status" value="1"/>
</dbReference>
<evidence type="ECO:0000256" key="2">
    <source>
        <dbReference type="ARBA" id="ARBA00023157"/>
    </source>
</evidence>
<comment type="similarity">
    <text evidence="1">Belongs to the CRISP family.</text>
</comment>
<protein>
    <submittedName>
        <fullName evidence="7">Cysteine-rich secretory protein 1</fullName>
    </submittedName>
</protein>
<dbReference type="Pfam" id="PF00188">
    <property type="entry name" value="CAP"/>
    <property type="match status" value="1"/>
</dbReference>
<dbReference type="Gene3D" id="1.10.10.740">
    <property type="entry name" value="Crisp domain"/>
    <property type="match status" value="1"/>
</dbReference>
<feature type="domain" description="ShKT" evidence="5">
    <location>
        <begin position="211"/>
        <end position="244"/>
    </location>
</feature>
<dbReference type="InterPro" id="IPR018244">
    <property type="entry name" value="Allrgn_V5/Tpx1_CS"/>
</dbReference>
<dbReference type="PANTHER" id="PTHR10334">
    <property type="entry name" value="CYSTEINE-RICH SECRETORY PROTEIN-RELATED"/>
    <property type="match status" value="1"/>
</dbReference>
<comment type="caution">
    <text evidence="3">Lacks conserved residue(s) required for the propagation of feature annotation.</text>
</comment>
<evidence type="ECO:0000256" key="3">
    <source>
        <dbReference type="PROSITE-ProRule" id="PRU01005"/>
    </source>
</evidence>
<keyword evidence="6" id="KW-1185">Reference proteome</keyword>
<dbReference type="SMART" id="SM00198">
    <property type="entry name" value="SCP"/>
    <property type="match status" value="1"/>
</dbReference>
<dbReference type="PROSITE" id="PS51670">
    <property type="entry name" value="SHKT"/>
    <property type="match status" value="1"/>
</dbReference>
<proteinExistence type="inferred from homology"/>
<dbReference type="InterPro" id="IPR013871">
    <property type="entry name" value="Cysteine_rich_secretory"/>
</dbReference>